<feature type="transmembrane region" description="Helical" evidence="5">
    <location>
        <begin position="342"/>
        <end position="364"/>
    </location>
</feature>
<dbReference type="PANTHER" id="PTHR42770">
    <property type="entry name" value="AMINO ACID TRANSPORTER-RELATED"/>
    <property type="match status" value="1"/>
</dbReference>
<evidence type="ECO:0000256" key="2">
    <source>
        <dbReference type="ARBA" id="ARBA00022692"/>
    </source>
</evidence>
<feature type="transmembrane region" description="Helical" evidence="5">
    <location>
        <begin position="20"/>
        <end position="46"/>
    </location>
</feature>
<feature type="transmembrane region" description="Helical" evidence="5">
    <location>
        <begin position="131"/>
        <end position="154"/>
    </location>
</feature>
<sequence>MGSEADEEPSRPRLSWREGFYLVGPQPLSTPYFVSGFLLAAGVGYATPVVQVGLYVLLLLLAPLYIEAVLLTLSNGGTYMMTRYALGHLGKLAVAVSAFVGVIISISYAVSTLACLLAYGAHITALSQVVLGTGTIGVVALSALPAIGFGIWVTPQEWRYVALRQGLIAFVALLFSAVVPDMIIATFAPIGLLLRLNNLGLKPSVRVSKAIFLVNLLIIGATIVAGYVCLALQGVDWTSVWQGYGQAAPAVPLDATFDIGIIPGLAMISAPILLAGVGNGVLSATGVETVMNIPEELENPQRDVPKIYWAMLLTLLVVGGSLALQVFLLLPPEVLLSRSGDLVGALGYHVGTSLTGVSGVGGAWQAALVASAALMLIGAVNAGLAGSRGLWLAMTRDNLLPRALITPNERGALARLHWLLLAAALLLGTQSDWNPLSLDRWHKAMFGLVMFSGMAAFILLRRFKGEERRVYTAPWNISLLGTRVPVAAFLGVSALSYALLSLWAASSSHLEELRTLVWVVLVLVGTVVLVYNHRPLIRGGYRYVRRVLETVESTVIDPQQRTVVVAVGGVRVGRLVSKAIDLAHQQSRTTGIPYRQVVVFHMTKGVRSEFVYRITQDSIRPEGIEGTTVRIFTELTEIAPKDLDLYLALVPHKQTPQHKSVLHAAFDALVRFHEAHSFKGHMTMIGTYGVKPADIEELQTRLKDTTLVPVPLFDD</sequence>
<feature type="transmembrane region" description="Helical" evidence="5">
    <location>
        <begin position="210"/>
        <end position="232"/>
    </location>
</feature>
<feature type="transmembrane region" description="Helical" evidence="5">
    <location>
        <begin position="441"/>
        <end position="460"/>
    </location>
</feature>
<protein>
    <recommendedName>
        <fullName evidence="8">Amino acid permease</fullName>
    </recommendedName>
</protein>
<dbReference type="Gene3D" id="1.20.1740.10">
    <property type="entry name" value="Amino acid/polyamine transporter I"/>
    <property type="match status" value="1"/>
</dbReference>
<dbReference type="InterPro" id="IPR050367">
    <property type="entry name" value="APC_superfamily"/>
</dbReference>
<feature type="transmembrane region" description="Helical" evidence="5">
    <location>
        <begin position="480"/>
        <end position="503"/>
    </location>
</feature>
<comment type="caution">
    <text evidence="6">The sequence shown here is derived from an EMBL/GenBank/DDBJ whole genome shotgun (WGS) entry which is preliminary data.</text>
</comment>
<dbReference type="RefSeq" id="WP_267768408.1">
    <property type="nucleotide sequence ID" value="NZ_JAPNKE010000002.1"/>
</dbReference>
<keyword evidence="4 5" id="KW-0472">Membrane</keyword>
<evidence type="ECO:0008006" key="8">
    <source>
        <dbReference type="Google" id="ProtNLM"/>
    </source>
</evidence>
<feature type="transmembrane region" description="Helical" evidence="5">
    <location>
        <begin position="52"/>
        <end position="71"/>
    </location>
</feature>
<feature type="transmembrane region" description="Helical" evidence="5">
    <location>
        <begin position="307"/>
        <end position="330"/>
    </location>
</feature>
<feature type="transmembrane region" description="Helical" evidence="5">
    <location>
        <begin position="92"/>
        <end position="119"/>
    </location>
</feature>
<feature type="transmembrane region" description="Helical" evidence="5">
    <location>
        <begin position="166"/>
        <end position="190"/>
    </location>
</feature>
<evidence type="ECO:0000256" key="1">
    <source>
        <dbReference type="ARBA" id="ARBA00004141"/>
    </source>
</evidence>
<evidence type="ECO:0000256" key="4">
    <source>
        <dbReference type="ARBA" id="ARBA00023136"/>
    </source>
</evidence>
<dbReference type="EMBL" id="JAPNKE010000002">
    <property type="protein sequence ID" value="MCY1006291.1"/>
    <property type="molecule type" value="Genomic_DNA"/>
</dbReference>
<feature type="transmembrane region" description="Helical" evidence="5">
    <location>
        <begin position="370"/>
        <end position="391"/>
    </location>
</feature>
<feature type="transmembrane region" description="Helical" evidence="5">
    <location>
        <begin position="412"/>
        <end position="429"/>
    </location>
</feature>
<keyword evidence="7" id="KW-1185">Reference proteome</keyword>
<keyword evidence="3 5" id="KW-1133">Transmembrane helix</keyword>
<feature type="transmembrane region" description="Helical" evidence="5">
    <location>
        <begin position="265"/>
        <end position="287"/>
    </location>
</feature>
<comment type="subcellular location">
    <subcellularLocation>
        <location evidence="1">Membrane</location>
        <topology evidence="1">Multi-pass membrane protein</topology>
    </subcellularLocation>
</comment>
<organism evidence="6 7">
    <name type="scientific">Nannocystis pusilla</name>
    <dbReference type="NCBI Taxonomy" id="889268"/>
    <lineage>
        <taxon>Bacteria</taxon>
        <taxon>Pseudomonadati</taxon>
        <taxon>Myxococcota</taxon>
        <taxon>Polyangia</taxon>
        <taxon>Nannocystales</taxon>
        <taxon>Nannocystaceae</taxon>
        <taxon>Nannocystis</taxon>
    </lineage>
</organism>
<dbReference type="PANTHER" id="PTHR42770:SF7">
    <property type="entry name" value="MEMBRANE PROTEIN"/>
    <property type="match status" value="1"/>
</dbReference>
<name>A0A9X3ETI5_9BACT</name>
<evidence type="ECO:0000313" key="7">
    <source>
        <dbReference type="Proteomes" id="UP001150924"/>
    </source>
</evidence>
<dbReference type="GO" id="GO:0016020">
    <property type="term" value="C:membrane"/>
    <property type="evidence" value="ECO:0007669"/>
    <property type="project" value="UniProtKB-SubCell"/>
</dbReference>
<feature type="transmembrane region" description="Helical" evidence="5">
    <location>
        <begin position="515"/>
        <end position="532"/>
    </location>
</feature>
<proteinExistence type="predicted"/>
<evidence type="ECO:0000313" key="6">
    <source>
        <dbReference type="EMBL" id="MCY1006291.1"/>
    </source>
</evidence>
<dbReference type="Proteomes" id="UP001150924">
    <property type="component" value="Unassembled WGS sequence"/>
</dbReference>
<reference evidence="6" key="1">
    <citation type="submission" date="2022-11" db="EMBL/GenBank/DDBJ databases">
        <title>Minimal conservation of predation-associated metabolite biosynthetic gene clusters underscores biosynthetic potential of Myxococcota including descriptions for ten novel species: Archangium lansinium sp. nov., Myxococcus landrumus sp. nov., Nannocystis bai.</title>
        <authorList>
            <person name="Ahearne A."/>
            <person name="Stevens C."/>
            <person name="Phillips K."/>
        </authorList>
    </citation>
    <scope>NUCLEOTIDE SEQUENCE</scope>
    <source>
        <strain evidence="6">Na p29</strain>
    </source>
</reference>
<gene>
    <name evidence="6" type="ORF">OV079_12110</name>
</gene>
<dbReference type="AlphaFoldDB" id="A0A9X3ETI5"/>
<evidence type="ECO:0000256" key="3">
    <source>
        <dbReference type="ARBA" id="ARBA00022989"/>
    </source>
</evidence>
<accession>A0A9X3ETI5</accession>
<evidence type="ECO:0000256" key="5">
    <source>
        <dbReference type="SAM" id="Phobius"/>
    </source>
</evidence>
<keyword evidence="2 5" id="KW-0812">Transmembrane</keyword>